<evidence type="ECO:0000313" key="8">
    <source>
        <dbReference type="Proteomes" id="UP000005446"/>
    </source>
</evidence>
<dbReference type="GO" id="GO:0051666">
    <property type="term" value="P:actin cortical patch localization"/>
    <property type="evidence" value="ECO:0007669"/>
    <property type="project" value="InterPro"/>
</dbReference>
<dbReference type="CDD" id="cd00174">
    <property type="entry name" value="SH3"/>
    <property type="match status" value="1"/>
</dbReference>
<feature type="compositionally biased region" description="Polar residues" evidence="5">
    <location>
        <begin position="92"/>
        <end position="102"/>
    </location>
</feature>
<proteinExistence type="predicted"/>
<evidence type="ECO:0000256" key="5">
    <source>
        <dbReference type="SAM" id="MobiDB-lite"/>
    </source>
</evidence>
<comment type="subcellular location">
    <subcellularLocation>
        <location evidence="1">Cytoplasm</location>
    </subcellularLocation>
</comment>
<feature type="compositionally biased region" description="Polar residues" evidence="5">
    <location>
        <begin position="47"/>
        <end position="68"/>
    </location>
</feature>
<accession>H0EKJ6</accession>
<dbReference type="InterPro" id="IPR001452">
    <property type="entry name" value="SH3_domain"/>
</dbReference>
<feature type="compositionally biased region" description="Basic and acidic residues" evidence="5">
    <location>
        <begin position="71"/>
        <end position="91"/>
    </location>
</feature>
<evidence type="ECO:0000313" key="7">
    <source>
        <dbReference type="EMBL" id="EHL00976.1"/>
    </source>
</evidence>
<dbReference type="Proteomes" id="UP000005446">
    <property type="component" value="Unassembled WGS sequence"/>
</dbReference>
<keyword evidence="3" id="KW-0963">Cytoplasm</keyword>
<feature type="compositionally biased region" description="Pro residues" evidence="5">
    <location>
        <begin position="14"/>
        <end position="29"/>
    </location>
</feature>
<dbReference type="InParanoid" id="H0EKJ6"/>
<dbReference type="HOGENOM" id="CLU_459301_0_0_1"/>
<evidence type="ECO:0000259" key="6">
    <source>
        <dbReference type="PROSITE" id="PS50002"/>
    </source>
</evidence>
<dbReference type="SMART" id="SM00326">
    <property type="entry name" value="SH3"/>
    <property type="match status" value="1"/>
</dbReference>
<feature type="domain" description="SH3" evidence="6">
    <location>
        <begin position="441"/>
        <end position="500"/>
    </location>
</feature>
<reference evidence="7 8" key="1">
    <citation type="journal article" date="2012" name="Eukaryot. Cell">
        <title>Genome sequence of the fungus Glarea lozoyensis: the first genome sequence of a species from the Helotiaceae family.</title>
        <authorList>
            <person name="Youssar L."/>
            <person name="Gruening B.A."/>
            <person name="Erxleben A."/>
            <person name="Guenther S."/>
            <person name="Huettel W."/>
        </authorList>
    </citation>
    <scope>NUCLEOTIDE SEQUENCE [LARGE SCALE GENOMIC DNA]</scope>
    <source>
        <strain evidence="8">ATCC 74030 / MF5533</strain>
    </source>
</reference>
<sequence length="594" mass="64917">MPSPFKKSKSLATQPPPSLPPNKPPPPITEPFSPGGFRRPRPLSIGRLSSTTNGSIGLGISLTQSPGSLTRVDEGEGSEHGKSDDYFKDYQNRSTTQKSSGLRPSGRDLSRVDTRLTIYEATKQWTEETTQWTKVYGQWIEESKTPTSIEAQLGRTAGWVNEVELEGEENEIATPEDLQRKLNAPRPPLPPGTPANIDQFIHEQLEENYLATARGYRTASVPARQRKVSAHKHLTIEPAPESTPVREGTVLCETYGETASGAVGTPVHATYGHRLHKVPSGANISITKRRSRRQLKDVVRGPLYFTESERQAIAELVLANLKPCEHHVNCTDCTDIRYALFENKAMPTSMPPEERQKIINNNRSLRNIKNASLVDDAYDTILRSLPEETSLNGAARSNPAPSPSPVPTNAFANMKVNNDPPPPAYNTQGPPALPSRTNSKPELARVTALYRYIEPQDCAFEVGDEISVTEKTNADWWWGTNLRTGKEGVFPVNYVQVQTNPSHNEKSGWGNEKAQPYQAPAPYQQPYQAGPPPPGPSNPYNAAVPPMAVAETPSEPGKPGKGQEMGKKFGKKLGNAAIFGAGATIGGNIVNSIF</sequence>
<feature type="region of interest" description="Disordered" evidence="5">
    <location>
        <begin position="501"/>
        <end position="568"/>
    </location>
</feature>
<dbReference type="InterPro" id="IPR046982">
    <property type="entry name" value="BIN3/RVS161-like"/>
</dbReference>
<evidence type="ECO:0000256" key="4">
    <source>
        <dbReference type="PROSITE-ProRule" id="PRU00192"/>
    </source>
</evidence>
<dbReference type="Gene3D" id="2.30.30.40">
    <property type="entry name" value="SH3 Domains"/>
    <property type="match status" value="1"/>
</dbReference>
<dbReference type="PANTHER" id="PTHR47174">
    <property type="entry name" value="BRIDGING INTEGRATOR 3"/>
    <property type="match status" value="1"/>
</dbReference>
<protein>
    <submittedName>
        <fullName evidence="7">Putative [PSI+] inducibility protein 3</fullName>
    </submittedName>
</protein>
<dbReference type="GO" id="GO:0015629">
    <property type="term" value="C:actin cytoskeleton"/>
    <property type="evidence" value="ECO:0007669"/>
    <property type="project" value="TreeGrafter"/>
</dbReference>
<dbReference type="PROSITE" id="PS50002">
    <property type="entry name" value="SH3"/>
    <property type="match status" value="1"/>
</dbReference>
<dbReference type="AlphaFoldDB" id="H0EKJ6"/>
<feature type="compositionally biased region" description="Polar residues" evidence="5">
    <location>
        <begin position="425"/>
        <end position="439"/>
    </location>
</feature>
<dbReference type="SUPFAM" id="SSF50044">
    <property type="entry name" value="SH3-domain"/>
    <property type="match status" value="1"/>
</dbReference>
<feature type="region of interest" description="Disordered" evidence="5">
    <location>
        <begin position="389"/>
        <end position="439"/>
    </location>
</feature>
<keyword evidence="2 4" id="KW-0728">SH3 domain</keyword>
<name>H0EKJ6_GLAL7</name>
<dbReference type="InterPro" id="IPR036028">
    <property type="entry name" value="SH3-like_dom_sf"/>
</dbReference>
<keyword evidence="8" id="KW-1185">Reference proteome</keyword>
<dbReference type="OrthoDB" id="6250593at2759"/>
<comment type="caution">
    <text evidence="7">The sequence shown here is derived from an EMBL/GenBank/DDBJ whole genome shotgun (WGS) entry which is preliminary data.</text>
</comment>
<dbReference type="GO" id="GO:0008289">
    <property type="term" value="F:lipid binding"/>
    <property type="evidence" value="ECO:0007669"/>
    <property type="project" value="TreeGrafter"/>
</dbReference>
<dbReference type="Pfam" id="PF00018">
    <property type="entry name" value="SH3_1"/>
    <property type="match status" value="1"/>
</dbReference>
<gene>
    <name evidence="7" type="ORF">M7I_3094</name>
</gene>
<evidence type="ECO:0000256" key="1">
    <source>
        <dbReference type="ARBA" id="ARBA00004496"/>
    </source>
</evidence>
<dbReference type="EMBL" id="AGUE01000069">
    <property type="protein sequence ID" value="EHL00976.1"/>
    <property type="molecule type" value="Genomic_DNA"/>
</dbReference>
<evidence type="ECO:0000256" key="3">
    <source>
        <dbReference type="ARBA" id="ARBA00022490"/>
    </source>
</evidence>
<dbReference type="PANTHER" id="PTHR47174:SF3">
    <property type="entry name" value="BRIDGING INTEGRATOR 3"/>
    <property type="match status" value="1"/>
</dbReference>
<organism evidence="7 8">
    <name type="scientific">Glarea lozoyensis (strain ATCC 74030 / MF5533)</name>
    <dbReference type="NCBI Taxonomy" id="1104152"/>
    <lineage>
        <taxon>Eukaryota</taxon>
        <taxon>Fungi</taxon>
        <taxon>Dikarya</taxon>
        <taxon>Ascomycota</taxon>
        <taxon>Pezizomycotina</taxon>
        <taxon>Leotiomycetes</taxon>
        <taxon>Helotiales</taxon>
        <taxon>Helotiaceae</taxon>
        <taxon>Glarea</taxon>
    </lineage>
</organism>
<dbReference type="GO" id="GO:0005737">
    <property type="term" value="C:cytoplasm"/>
    <property type="evidence" value="ECO:0007669"/>
    <property type="project" value="UniProtKB-SubCell"/>
</dbReference>
<dbReference type="GO" id="GO:0006897">
    <property type="term" value="P:endocytosis"/>
    <property type="evidence" value="ECO:0007669"/>
    <property type="project" value="InterPro"/>
</dbReference>
<feature type="compositionally biased region" description="Low complexity" evidence="5">
    <location>
        <begin position="514"/>
        <end position="528"/>
    </location>
</feature>
<dbReference type="GO" id="GO:0097320">
    <property type="term" value="P:plasma membrane tubulation"/>
    <property type="evidence" value="ECO:0007669"/>
    <property type="project" value="TreeGrafter"/>
</dbReference>
<evidence type="ECO:0000256" key="2">
    <source>
        <dbReference type="ARBA" id="ARBA00022443"/>
    </source>
</evidence>
<feature type="region of interest" description="Disordered" evidence="5">
    <location>
        <begin position="1"/>
        <end position="108"/>
    </location>
</feature>